<gene>
    <name evidence="6" type="primary">rplW</name>
    <name evidence="8" type="ORF">HRJ34_26455</name>
</gene>
<comment type="function">
    <text evidence="6">One of the early assembly proteins it binds 23S rRNA. One of the proteins that surrounds the polypeptide exit tunnel on the outside of the ribosome. Forms the main docking site for trigger factor binding to the ribosome.</text>
</comment>
<dbReference type="AlphaFoldDB" id="A0A975HFD0"/>
<keyword evidence="5 6" id="KW-0687">Ribonucleoprotein</keyword>
<organism evidence="8 9">
    <name type="scientific">Rhizorhabdus wittichii</name>
    <dbReference type="NCBI Taxonomy" id="160791"/>
    <lineage>
        <taxon>Bacteria</taxon>
        <taxon>Pseudomonadati</taxon>
        <taxon>Pseudomonadota</taxon>
        <taxon>Alphaproteobacteria</taxon>
        <taxon>Sphingomonadales</taxon>
        <taxon>Sphingomonadaceae</taxon>
        <taxon>Rhizorhabdus</taxon>
    </lineage>
</organism>
<keyword evidence="4 6" id="KW-0689">Ribosomal protein</keyword>
<sequence length="104" mass="11414">MAKKEAVVDNRHYDVVLRPHITEKTTLLSEHNAVVFQVAGDASKPEIKAAVEALFNVKVTGVNTIVSKGKTKRWKGTPYKRSDVKKAIVTLAEGQSIDVTEGVR</sequence>
<keyword evidence="2 6" id="KW-0699">rRNA-binding</keyword>
<dbReference type="Pfam" id="PF00276">
    <property type="entry name" value="Ribosomal_L23"/>
    <property type="match status" value="1"/>
</dbReference>
<dbReference type="InterPro" id="IPR012677">
    <property type="entry name" value="Nucleotide-bd_a/b_plait_sf"/>
</dbReference>
<protein>
    <recommendedName>
        <fullName evidence="6">Large ribosomal subunit protein uL23</fullName>
    </recommendedName>
</protein>
<comment type="similarity">
    <text evidence="1 6 7">Belongs to the universal ribosomal protein uL23 family.</text>
</comment>
<evidence type="ECO:0000256" key="6">
    <source>
        <dbReference type="HAMAP-Rule" id="MF_01369"/>
    </source>
</evidence>
<evidence type="ECO:0000256" key="5">
    <source>
        <dbReference type="ARBA" id="ARBA00023274"/>
    </source>
</evidence>
<dbReference type="GO" id="GO:0003735">
    <property type="term" value="F:structural constituent of ribosome"/>
    <property type="evidence" value="ECO:0007669"/>
    <property type="project" value="InterPro"/>
</dbReference>
<evidence type="ECO:0000256" key="3">
    <source>
        <dbReference type="ARBA" id="ARBA00022884"/>
    </source>
</evidence>
<evidence type="ECO:0000256" key="2">
    <source>
        <dbReference type="ARBA" id="ARBA00022730"/>
    </source>
</evidence>
<dbReference type="GO" id="GO:0006412">
    <property type="term" value="P:translation"/>
    <property type="evidence" value="ECO:0007669"/>
    <property type="project" value="UniProtKB-UniRule"/>
</dbReference>
<dbReference type="RefSeq" id="WP_011952194.1">
    <property type="nucleotide sequence ID" value="NZ_CP059319.1"/>
</dbReference>
<dbReference type="NCBIfam" id="NF004360">
    <property type="entry name" value="PRK05738.1-5"/>
    <property type="match status" value="1"/>
</dbReference>
<comment type="subunit">
    <text evidence="6">Part of the 50S ribosomal subunit. Contacts protein L29, and trigger factor when it is bound to the ribosome.</text>
</comment>
<keyword evidence="3 6" id="KW-0694">RNA-binding</keyword>
<dbReference type="OMA" id="DHRAAKP"/>
<dbReference type="InterPro" id="IPR013025">
    <property type="entry name" value="Ribosomal_uL23-like"/>
</dbReference>
<evidence type="ECO:0000256" key="1">
    <source>
        <dbReference type="ARBA" id="ARBA00006700"/>
    </source>
</evidence>
<dbReference type="Proteomes" id="UP000664914">
    <property type="component" value="Chromosome"/>
</dbReference>
<dbReference type="NCBIfam" id="NF004359">
    <property type="entry name" value="PRK05738.1-3"/>
    <property type="match status" value="1"/>
</dbReference>
<dbReference type="GO" id="GO:1990904">
    <property type="term" value="C:ribonucleoprotein complex"/>
    <property type="evidence" value="ECO:0007669"/>
    <property type="project" value="UniProtKB-KW"/>
</dbReference>
<reference evidence="8" key="2">
    <citation type="submission" date="2021-04" db="EMBL/GenBank/DDBJ databases">
        <title>Isolation and genomic analysis of the ibuprofen-degrading bacterium Sphingomonas strain MPO218.</title>
        <authorList>
            <person name="Aulestia M."/>
            <person name="Flores A."/>
            <person name="Mangas E.L."/>
            <person name="Perez-Pulido A.J."/>
            <person name="Santero E."/>
            <person name="Camacho E.M."/>
        </authorList>
    </citation>
    <scope>NUCLEOTIDE SEQUENCE</scope>
    <source>
        <strain evidence="8">MPO218</strain>
    </source>
</reference>
<dbReference type="NCBIfam" id="NF004363">
    <property type="entry name" value="PRK05738.2-4"/>
    <property type="match status" value="1"/>
</dbReference>
<dbReference type="GO" id="GO:0005840">
    <property type="term" value="C:ribosome"/>
    <property type="evidence" value="ECO:0007669"/>
    <property type="project" value="UniProtKB-KW"/>
</dbReference>
<evidence type="ECO:0000256" key="7">
    <source>
        <dbReference type="RuleBase" id="RU003934"/>
    </source>
</evidence>
<accession>A0A975HFD0</accession>
<dbReference type="PROSITE" id="PS00050">
    <property type="entry name" value="RIBOSOMAL_L23"/>
    <property type="match status" value="1"/>
</dbReference>
<dbReference type="GO" id="GO:0019843">
    <property type="term" value="F:rRNA binding"/>
    <property type="evidence" value="ECO:0007669"/>
    <property type="project" value="UniProtKB-UniRule"/>
</dbReference>
<name>A0A975HFD0_9SPHN</name>
<dbReference type="SUPFAM" id="SSF54189">
    <property type="entry name" value="Ribosomal proteins S24e, L23 and L15e"/>
    <property type="match status" value="1"/>
</dbReference>
<dbReference type="HAMAP" id="MF_01369_B">
    <property type="entry name" value="Ribosomal_uL23_B"/>
    <property type="match status" value="1"/>
</dbReference>
<dbReference type="Gene3D" id="3.30.70.330">
    <property type="match status" value="1"/>
</dbReference>
<evidence type="ECO:0000256" key="4">
    <source>
        <dbReference type="ARBA" id="ARBA00022980"/>
    </source>
</evidence>
<dbReference type="InterPro" id="IPR001014">
    <property type="entry name" value="Ribosomal_uL23_CS"/>
</dbReference>
<dbReference type="FunFam" id="3.30.70.330:FF:000001">
    <property type="entry name" value="50S ribosomal protein L23"/>
    <property type="match status" value="1"/>
</dbReference>
<proteinExistence type="inferred from homology"/>
<dbReference type="PANTHER" id="PTHR11620">
    <property type="entry name" value="60S RIBOSOMAL PROTEIN L23A"/>
    <property type="match status" value="1"/>
</dbReference>
<evidence type="ECO:0000313" key="8">
    <source>
        <dbReference type="EMBL" id="QTH21794.1"/>
    </source>
</evidence>
<evidence type="ECO:0000313" key="9">
    <source>
        <dbReference type="Proteomes" id="UP000664914"/>
    </source>
</evidence>
<dbReference type="EMBL" id="CP059319">
    <property type="protein sequence ID" value="QTH21794.1"/>
    <property type="molecule type" value="Genomic_DNA"/>
</dbReference>
<reference evidence="8" key="1">
    <citation type="submission" date="2020-07" db="EMBL/GenBank/DDBJ databases">
        <authorList>
            <person name="Camacho E."/>
        </authorList>
    </citation>
    <scope>NUCLEOTIDE SEQUENCE</scope>
    <source>
        <strain evidence="8">MPO218</strain>
    </source>
</reference>
<dbReference type="InterPro" id="IPR012678">
    <property type="entry name" value="Ribosomal_uL23/eL15/eS24_sf"/>
</dbReference>